<evidence type="ECO:0000313" key="1">
    <source>
        <dbReference type="EMBL" id="GAI94874.1"/>
    </source>
</evidence>
<comment type="caution">
    <text evidence="1">The sequence shown here is derived from an EMBL/GenBank/DDBJ whole genome shotgun (WGS) entry which is preliminary data.</text>
</comment>
<feature type="non-terminal residue" evidence="1">
    <location>
        <position position="1"/>
    </location>
</feature>
<proteinExistence type="predicted"/>
<sequence>GDFHRQIWSFELAYLFRYEAELLLEKHGFKIENVFGNFDKSPYNYYSGEQIFVARKIS</sequence>
<dbReference type="EMBL" id="BARW01024698">
    <property type="protein sequence ID" value="GAI94874.1"/>
    <property type="molecule type" value="Genomic_DNA"/>
</dbReference>
<evidence type="ECO:0008006" key="2">
    <source>
        <dbReference type="Google" id="ProtNLM"/>
    </source>
</evidence>
<name>X1UR80_9ZZZZ</name>
<reference evidence="1" key="1">
    <citation type="journal article" date="2014" name="Front. Microbiol.">
        <title>High frequency of phylogenetically diverse reductive dehalogenase-homologous genes in deep subseafloor sedimentary metagenomes.</title>
        <authorList>
            <person name="Kawai M."/>
            <person name="Futagami T."/>
            <person name="Toyoda A."/>
            <person name="Takaki Y."/>
            <person name="Nishi S."/>
            <person name="Hori S."/>
            <person name="Arai W."/>
            <person name="Tsubouchi T."/>
            <person name="Morono Y."/>
            <person name="Uchiyama I."/>
            <person name="Ito T."/>
            <person name="Fujiyama A."/>
            <person name="Inagaki F."/>
            <person name="Takami H."/>
        </authorList>
    </citation>
    <scope>NUCLEOTIDE SEQUENCE</scope>
    <source>
        <strain evidence="1">Expedition CK06-06</strain>
    </source>
</reference>
<protein>
    <recommendedName>
        <fullName evidence="2">Class I SAM-dependent methyltransferase</fullName>
    </recommendedName>
</protein>
<organism evidence="1">
    <name type="scientific">marine sediment metagenome</name>
    <dbReference type="NCBI Taxonomy" id="412755"/>
    <lineage>
        <taxon>unclassified sequences</taxon>
        <taxon>metagenomes</taxon>
        <taxon>ecological metagenomes</taxon>
    </lineage>
</organism>
<gene>
    <name evidence="1" type="ORF">S12H4_40665</name>
</gene>
<dbReference type="AlphaFoldDB" id="X1UR80"/>
<accession>X1UR80</accession>